<dbReference type="AlphaFoldDB" id="A0A0W1AV43"/>
<dbReference type="Proteomes" id="UP000054709">
    <property type="component" value="Unassembled WGS sequence"/>
</dbReference>
<dbReference type="EMBL" id="LCZJ02000029">
    <property type="protein sequence ID" value="KTD85183.1"/>
    <property type="molecule type" value="Genomic_DNA"/>
</dbReference>
<organism evidence="2 3">
    <name type="scientific">Paenibacillus etheri</name>
    <dbReference type="NCBI Taxonomy" id="1306852"/>
    <lineage>
        <taxon>Bacteria</taxon>
        <taxon>Bacillati</taxon>
        <taxon>Bacillota</taxon>
        <taxon>Bacilli</taxon>
        <taxon>Bacillales</taxon>
        <taxon>Paenibacillaceae</taxon>
        <taxon>Paenibacillus</taxon>
    </lineage>
</organism>
<gene>
    <name evidence="2" type="ORF">UQ64_21320</name>
</gene>
<evidence type="ECO:0000313" key="2">
    <source>
        <dbReference type="EMBL" id="KTD85183.1"/>
    </source>
</evidence>
<protein>
    <submittedName>
        <fullName evidence="2">Uncharacterized protein</fullName>
    </submittedName>
</protein>
<sequence length="165" mass="17099">MGYFYFRNPHYVSPCRSFPPFQPMIPGGTQSLGPMPIYPGSGTQQQQPGMQTHSSGGPIFAYLTITDIQPFLGKWGIFTLSSGQKVVAYVNTVNADSISVLFADGKSAVIDVKMISMAEGPFPSMPATPGSGSGGGTGSGPGSGSGSGPGNCTWKEIPGLGWICI</sequence>
<comment type="caution">
    <text evidence="2">The sequence shown here is derived from an EMBL/GenBank/DDBJ whole genome shotgun (WGS) entry which is preliminary data.</text>
</comment>
<reference evidence="2 3" key="1">
    <citation type="journal article" date="2015" name="Int. Biodeterior. Biodegradation">
        <title>Physiological and genetic screening methods for the isolation of methyl tert-butyl ether-degrading bacteria for bioremediation purposes.</title>
        <authorList>
            <person name="Guisado I.M."/>
            <person name="Purswani J."/>
            <person name="Gonzalez Lopez J."/>
            <person name="Pozo C."/>
        </authorList>
    </citation>
    <scope>NUCLEOTIDE SEQUENCE [LARGE SCALE GENOMIC DNA]</scope>
    <source>
        <strain evidence="2 3">SH7</strain>
    </source>
</reference>
<name>A0A0W1AV43_9BACL</name>
<keyword evidence="3" id="KW-1185">Reference proteome</keyword>
<proteinExistence type="predicted"/>
<evidence type="ECO:0000313" key="3">
    <source>
        <dbReference type="Proteomes" id="UP000054709"/>
    </source>
</evidence>
<evidence type="ECO:0000256" key="1">
    <source>
        <dbReference type="SAM" id="MobiDB-lite"/>
    </source>
</evidence>
<accession>A0A0W1AV43</accession>
<feature type="compositionally biased region" description="Gly residues" evidence="1">
    <location>
        <begin position="131"/>
        <end position="149"/>
    </location>
</feature>
<feature type="region of interest" description="Disordered" evidence="1">
    <location>
        <begin position="123"/>
        <end position="153"/>
    </location>
</feature>